<organism evidence="1 2">
    <name type="scientific">Candidatus Shapirobacteria bacterium CG10_big_fil_rev_8_21_14_0_10_36_6</name>
    <dbReference type="NCBI Taxonomy" id="1974886"/>
    <lineage>
        <taxon>Bacteria</taxon>
        <taxon>Candidatus Shapironibacteriota</taxon>
    </lineage>
</organism>
<accession>A0A2M8L0X2</accession>
<comment type="caution">
    <text evidence="1">The sequence shown here is derived from an EMBL/GenBank/DDBJ whole genome shotgun (WGS) entry which is preliminary data.</text>
</comment>
<dbReference type="AlphaFoldDB" id="A0A2M8L0X2"/>
<reference evidence="2" key="1">
    <citation type="submission" date="2017-09" db="EMBL/GenBank/DDBJ databases">
        <title>Depth-based differentiation of microbial function through sediment-hosted aquifers and enrichment of novel symbionts in the deep terrestrial subsurface.</title>
        <authorList>
            <person name="Probst A.J."/>
            <person name="Ladd B."/>
            <person name="Jarett J.K."/>
            <person name="Geller-Mcgrath D.E."/>
            <person name="Sieber C.M.K."/>
            <person name="Emerson J.B."/>
            <person name="Anantharaman K."/>
            <person name="Thomas B.C."/>
            <person name="Malmstrom R."/>
            <person name="Stieglmeier M."/>
            <person name="Klingl A."/>
            <person name="Woyke T."/>
            <person name="Ryan C.M."/>
            <person name="Banfield J.F."/>
        </authorList>
    </citation>
    <scope>NUCLEOTIDE SEQUENCE [LARGE SCALE GENOMIC DNA]</scope>
</reference>
<dbReference type="Proteomes" id="UP000229766">
    <property type="component" value="Unassembled WGS sequence"/>
</dbReference>
<sequence>MNKPIDIPHLQPVAYETDVAYLSADKAEINNRVTVLATTEQYQEQFREGIELYQSYTMAKVGESNGEKR</sequence>
<proteinExistence type="predicted"/>
<name>A0A2M8L0X2_9BACT</name>
<feature type="non-terminal residue" evidence="1">
    <location>
        <position position="69"/>
    </location>
</feature>
<protein>
    <submittedName>
        <fullName evidence="1">Uncharacterized protein</fullName>
    </submittedName>
</protein>
<dbReference type="EMBL" id="PFEI01000193">
    <property type="protein sequence ID" value="PJE66585.1"/>
    <property type="molecule type" value="Genomic_DNA"/>
</dbReference>
<evidence type="ECO:0000313" key="2">
    <source>
        <dbReference type="Proteomes" id="UP000229766"/>
    </source>
</evidence>
<gene>
    <name evidence="1" type="ORF">COU93_03530</name>
</gene>
<evidence type="ECO:0000313" key="1">
    <source>
        <dbReference type="EMBL" id="PJE66585.1"/>
    </source>
</evidence>